<gene>
    <name evidence="2" type="ORF">LTR36_010346</name>
</gene>
<feature type="signal peptide" evidence="1">
    <location>
        <begin position="1"/>
        <end position="23"/>
    </location>
</feature>
<keyword evidence="3" id="KW-1185">Reference proteome</keyword>
<evidence type="ECO:0008006" key="4">
    <source>
        <dbReference type="Google" id="ProtNLM"/>
    </source>
</evidence>
<comment type="caution">
    <text evidence="2">The sequence shown here is derived from an EMBL/GenBank/DDBJ whole genome shotgun (WGS) entry which is preliminary data.</text>
</comment>
<proteinExistence type="predicted"/>
<evidence type="ECO:0000313" key="3">
    <source>
        <dbReference type="Proteomes" id="UP001324427"/>
    </source>
</evidence>
<evidence type="ECO:0000313" key="2">
    <source>
        <dbReference type="EMBL" id="KAK4539812.1"/>
    </source>
</evidence>
<dbReference type="EMBL" id="JAVFHQ010000082">
    <property type="protein sequence ID" value="KAK4539812.1"/>
    <property type="molecule type" value="Genomic_DNA"/>
</dbReference>
<organism evidence="2 3">
    <name type="scientific">Oleoguttula mirabilis</name>
    <dbReference type="NCBI Taxonomy" id="1507867"/>
    <lineage>
        <taxon>Eukaryota</taxon>
        <taxon>Fungi</taxon>
        <taxon>Dikarya</taxon>
        <taxon>Ascomycota</taxon>
        <taxon>Pezizomycotina</taxon>
        <taxon>Dothideomycetes</taxon>
        <taxon>Dothideomycetidae</taxon>
        <taxon>Mycosphaerellales</taxon>
        <taxon>Teratosphaeriaceae</taxon>
        <taxon>Oleoguttula</taxon>
    </lineage>
</organism>
<evidence type="ECO:0000256" key="1">
    <source>
        <dbReference type="SAM" id="SignalP"/>
    </source>
</evidence>
<accession>A0AAV9J4Q1</accession>
<feature type="chain" id="PRO_5043743051" description="Secreted protein" evidence="1">
    <location>
        <begin position="24"/>
        <end position="221"/>
    </location>
</feature>
<reference evidence="2 3" key="1">
    <citation type="submission" date="2021-11" db="EMBL/GenBank/DDBJ databases">
        <title>Black yeast isolated from Biological Soil Crust.</title>
        <authorList>
            <person name="Kurbessoian T."/>
        </authorList>
    </citation>
    <scope>NUCLEOTIDE SEQUENCE [LARGE SCALE GENOMIC DNA]</scope>
    <source>
        <strain evidence="2 3">CCFEE 5522</strain>
    </source>
</reference>
<sequence>MFASKMLGAATLAIAAIITTCAAHPTFEGGSVTTHHRTAAIPHVFPTNHAYTPSIPHVFPTPVPMVTANVDKRIIPTPVQDDSVATAVAEANAAGAVPKRQDVSALVGAIESIADGSRLHDSFTDYVRPRDATTFVTKTMSEAKRDGCYVETVRGPQDMITRTLRSLRGLFGDSSPQWVAPAKDESAISKEFSGVEECIASEQRAQMANRTLLSGGEHSVA</sequence>
<keyword evidence="1" id="KW-0732">Signal</keyword>
<name>A0AAV9J4Q1_9PEZI</name>
<dbReference type="Proteomes" id="UP001324427">
    <property type="component" value="Unassembled WGS sequence"/>
</dbReference>
<protein>
    <recommendedName>
        <fullName evidence="4">Secreted protein</fullName>
    </recommendedName>
</protein>
<dbReference type="AlphaFoldDB" id="A0AAV9J4Q1"/>